<dbReference type="Proteomes" id="UP000092565">
    <property type="component" value="Chromosome"/>
</dbReference>
<dbReference type="EMBL" id="CP015124">
    <property type="protein sequence ID" value="ANP38215.1"/>
    <property type="molecule type" value="Genomic_DNA"/>
</dbReference>
<evidence type="ECO:0000313" key="4">
    <source>
        <dbReference type="Proteomes" id="UP001218364"/>
    </source>
</evidence>
<evidence type="ECO:0000313" key="2">
    <source>
        <dbReference type="EMBL" id="MDE4166418.1"/>
    </source>
</evidence>
<dbReference type="Proteomes" id="UP001218364">
    <property type="component" value="Unassembled WGS sequence"/>
</dbReference>
<accession>A0A1B0ZVL7</accession>
<organism evidence="1 3">
    <name type="scientific">Phaeobacter gallaeciensis</name>
    <dbReference type="NCBI Taxonomy" id="60890"/>
    <lineage>
        <taxon>Bacteria</taxon>
        <taxon>Pseudomonadati</taxon>
        <taxon>Pseudomonadota</taxon>
        <taxon>Alphaproteobacteria</taxon>
        <taxon>Rhodobacterales</taxon>
        <taxon>Roseobacteraceae</taxon>
        <taxon>Phaeobacter</taxon>
    </lineage>
</organism>
<name>A0A1B0ZVL7_9RHOB</name>
<dbReference type="RefSeq" id="WP_156767925.1">
    <property type="nucleotide sequence ID" value="NZ_CP015124.1"/>
</dbReference>
<evidence type="ECO:0000313" key="1">
    <source>
        <dbReference type="EMBL" id="ANP38215.1"/>
    </source>
</evidence>
<dbReference type="AlphaFoldDB" id="A0A1B0ZVL7"/>
<protein>
    <submittedName>
        <fullName evidence="1">Uncharacterized protein</fullName>
    </submittedName>
</protein>
<sequence length="50" mass="5606">MTARTRFIASIVATAKSEKSKLPWHRGVARRASIERRRSIRSAPKALKSA</sequence>
<dbReference type="EMBL" id="JARCJK010000005">
    <property type="protein sequence ID" value="MDE4166418.1"/>
    <property type="molecule type" value="Genomic_DNA"/>
</dbReference>
<proteinExistence type="predicted"/>
<keyword evidence="3" id="KW-1185">Reference proteome</keyword>
<reference evidence="2 4" key="2">
    <citation type="submission" date="2023-02" db="EMBL/GenBank/DDBJ databases">
        <title>Population genomics of bacteria associated with diatom.</title>
        <authorList>
            <person name="Xie J."/>
            <person name="Wang H."/>
        </authorList>
    </citation>
    <scope>NUCLEOTIDE SEQUENCE [LARGE SCALE GENOMIC DNA]</scope>
    <source>
        <strain evidence="2 4">PT47_8</strain>
    </source>
</reference>
<gene>
    <name evidence="1" type="ORF">JL2886_03336</name>
    <name evidence="2" type="ORF">PXK24_12000</name>
</gene>
<evidence type="ECO:0000313" key="3">
    <source>
        <dbReference type="Proteomes" id="UP000092565"/>
    </source>
</evidence>
<reference evidence="1 3" key="1">
    <citation type="submission" date="2016-04" db="EMBL/GenBank/DDBJ databases">
        <authorList>
            <person name="Evans L.H."/>
            <person name="Alamgir A."/>
            <person name="Owens N."/>
            <person name="Weber N.D."/>
            <person name="Virtaneva K."/>
            <person name="Barbian K."/>
            <person name="Babar A."/>
            <person name="Rosenke K."/>
        </authorList>
    </citation>
    <scope>NUCLEOTIDE SEQUENCE [LARGE SCALE GENOMIC DNA]</scope>
    <source>
        <strain evidence="1 3">JL2886</strain>
    </source>
</reference>